<dbReference type="SUPFAM" id="SSF52833">
    <property type="entry name" value="Thioredoxin-like"/>
    <property type="match status" value="1"/>
</dbReference>
<name>A0A1J4TSW7_9BACT</name>
<keyword evidence="6" id="KW-1133">Transmembrane helix</keyword>
<protein>
    <recommendedName>
        <fullName evidence="7">Thioredoxin domain-containing protein</fullName>
    </recommendedName>
</protein>
<keyword evidence="2" id="KW-0732">Signal</keyword>
<dbReference type="PANTHER" id="PTHR13887:SF14">
    <property type="entry name" value="DISULFIDE BOND FORMATION PROTEIN D"/>
    <property type="match status" value="1"/>
</dbReference>
<evidence type="ECO:0000256" key="4">
    <source>
        <dbReference type="ARBA" id="ARBA00023157"/>
    </source>
</evidence>
<evidence type="ECO:0000259" key="7">
    <source>
        <dbReference type="PROSITE" id="PS51352"/>
    </source>
</evidence>
<dbReference type="Proteomes" id="UP000183120">
    <property type="component" value="Unassembled WGS sequence"/>
</dbReference>
<keyword evidence="5" id="KW-0676">Redox-active center</keyword>
<evidence type="ECO:0000256" key="3">
    <source>
        <dbReference type="ARBA" id="ARBA00023002"/>
    </source>
</evidence>
<keyword evidence="3" id="KW-0560">Oxidoreductase</keyword>
<organism evidence="8 9">
    <name type="scientific">Candidatus Gottesmanbacteria bacterium CG1_02_37_22</name>
    <dbReference type="NCBI Taxonomy" id="1805209"/>
    <lineage>
        <taxon>Bacteria</taxon>
        <taxon>Candidatus Gottesmaniibacteriota</taxon>
    </lineage>
</organism>
<evidence type="ECO:0000256" key="1">
    <source>
        <dbReference type="ARBA" id="ARBA00005791"/>
    </source>
</evidence>
<dbReference type="PANTHER" id="PTHR13887">
    <property type="entry name" value="GLUTATHIONE S-TRANSFERASE KAPPA"/>
    <property type="match status" value="1"/>
</dbReference>
<keyword evidence="6" id="KW-0812">Transmembrane</keyword>
<dbReference type="EMBL" id="MNUY01000012">
    <property type="protein sequence ID" value="OIO15340.1"/>
    <property type="molecule type" value="Genomic_DNA"/>
</dbReference>
<comment type="caution">
    <text evidence="8">The sequence shown here is derived from an EMBL/GenBank/DDBJ whole genome shotgun (WGS) entry which is preliminary data.</text>
</comment>
<gene>
    <name evidence="8" type="ORF">AUJ73_00810</name>
</gene>
<sequence>MMQSSQTTSIKKKESILTYFLLGLLIVSSFLIGSLYTKVQILEKSLSGKDNSQKVAGIQVAANEGNQPVPSVSPTISFENSDIKLAKDDHINGNKNARIILFEYSDMECPFCKKFHPTAQQIVDTYKGQVSWVYRHFPLSLHANAQKEAEASECANDLGGNTAFWKYVNTLTNRTSSGGTGFALADLAPLAKEIGLKEAKFKTCLDSGKYSQRVKDDIEEGSRLGISGTPGNILLDTKTGKSKVMQGAYPFENFKQVIDEIINVY</sequence>
<feature type="transmembrane region" description="Helical" evidence="6">
    <location>
        <begin position="16"/>
        <end position="36"/>
    </location>
</feature>
<dbReference type="STRING" id="1805209.AUJ73_00810"/>
<dbReference type="InterPro" id="IPR012336">
    <property type="entry name" value="Thioredoxin-like_fold"/>
</dbReference>
<evidence type="ECO:0000313" key="9">
    <source>
        <dbReference type="Proteomes" id="UP000183120"/>
    </source>
</evidence>
<keyword evidence="4" id="KW-1015">Disulfide bond</keyword>
<dbReference type="PROSITE" id="PS51352">
    <property type="entry name" value="THIOREDOXIN_2"/>
    <property type="match status" value="1"/>
</dbReference>
<evidence type="ECO:0000256" key="5">
    <source>
        <dbReference type="ARBA" id="ARBA00023284"/>
    </source>
</evidence>
<dbReference type="GO" id="GO:0016491">
    <property type="term" value="F:oxidoreductase activity"/>
    <property type="evidence" value="ECO:0007669"/>
    <property type="project" value="UniProtKB-KW"/>
</dbReference>
<evidence type="ECO:0000313" key="8">
    <source>
        <dbReference type="EMBL" id="OIO15340.1"/>
    </source>
</evidence>
<proteinExistence type="inferred from homology"/>
<dbReference type="InterPro" id="IPR036249">
    <property type="entry name" value="Thioredoxin-like_sf"/>
</dbReference>
<dbReference type="Gene3D" id="3.40.30.10">
    <property type="entry name" value="Glutaredoxin"/>
    <property type="match status" value="1"/>
</dbReference>
<reference evidence="8 9" key="1">
    <citation type="journal article" date="2016" name="Environ. Microbiol.">
        <title>Genomic resolution of a cold subsurface aquifer community provides metabolic insights for novel microbes adapted to high CO concentrations.</title>
        <authorList>
            <person name="Probst A.J."/>
            <person name="Castelle C.J."/>
            <person name="Singh A."/>
            <person name="Brown C.T."/>
            <person name="Anantharaman K."/>
            <person name="Sharon I."/>
            <person name="Hug L.A."/>
            <person name="Burstein D."/>
            <person name="Emerson J.B."/>
            <person name="Thomas B.C."/>
            <person name="Banfield J.F."/>
        </authorList>
    </citation>
    <scope>NUCLEOTIDE SEQUENCE [LARGE SCALE GENOMIC DNA]</scope>
    <source>
        <strain evidence="8">CG1_02_37_22</strain>
    </source>
</reference>
<feature type="domain" description="Thioredoxin" evidence="7">
    <location>
        <begin position="67"/>
        <end position="263"/>
    </location>
</feature>
<comment type="similarity">
    <text evidence="1">Belongs to the thioredoxin family. DsbA subfamily.</text>
</comment>
<dbReference type="AlphaFoldDB" id="A0A1J4TSW7"/>
<dbReference type="InterPro" id="IPR013766">
    <property type="entry name" value="Thioredoxin_domain"/>
</dbReference>
<dbReference type="Pfam" id="PF13462">
    <property type="entry name" value="Thioredoxin_4"/>
    <property type="match status" value="1"/>
</dbReference>
<accession>A0A1J4TSW7</accession>
<keyword evidence="6" id="KW-0472">Membrane</keyword>
<evidence type="ECO:0000256" key="2">
    <source>
        <dbReference type="ARBA" id="ARBA00022729"/>
    </source>
</evidence>
<evidence type="ECO:0000256" key="6">
    <source>
        <dbReference type="SAM" id="Phobius"/>
    </source>
</evidence>